<dbReference type="SUPFAM" id="SSF57667">
    <property type="entry name" value="beta-beta-alpha zinc fingers"/>
    <property type="match status" value="5"/>
</dbReference>
<dbReference type="Pfam" id="PF22110">
    <property type="entry name" value="TFIIIA_zf-C2H2"/>
    <property type="match status" value="1"/>
</dbReference>
<dbReference type="GO" id="GO:0000981">
    <property type="term" value="F:DNA-binding transcription factor activity, RNA polymerase II-specific"/>
    <property type="evidence" value="ECO:0007669"/>
    <property type="project" value="TreeGrafter"/>
</dbReference>
<evidence type="ECO:0000256" key="1">
    <source>
        <dbReference type="ARBA" id="ARBA00004123"/>
    </source>
</evidence>
<dbReference type="EMBL" id="GG745328">
    <property type="protein sequence ID" value="KNE54601.1"/>
    <property type="molecule type" value="Genomic_DNA"/>
</dbReference>
<dbReference type="GO" id="GO:0000978">
    <property type="term" value="F:RNA polymerase II cis-regulatory region sequence-specific DNA binding"/>
    <property type="evidence" value="ECO:0007669"/>
    <property type="project" value="TreeGrafter"/>
</dbReference>
<keyword evidence="5" id="KW-0862">Zinc</keyword>
<keyword evidence="6" id="KW-0539">Nucleus</keyword>
<dbReference type="PANTHER" id="PTHR24388:SF54">
    <property type="entry name" value="PROTEIN ESCARGOT"/>
    <property type="match status" value="1"/>
</dbReference>
<dbReference type="InterPro" id="IPR054599">
    <property type="entry name" value="TFIIIA_Zfn-C2H2"/>
</dbReference>
<feature type="compositionally biased region" description="Low complexity" evidence="8">
    <location>
        <begin position="428"/>
        <end position="440"/>
    </location>
</feature>
<feature type="compositionally biased region" description="Acidic residues" evidence="8">
    <location>
        <begin position="26"/>
        <end position="44"/>
    </location>
</feature>
<feature type="domain" description="C2H2-type" evidence="9">
    <location>
        <begin position="108"/>
        <end position="135"/>
    </location>
</feature>
<sequence length="566" mass="62461">MSVDNEEWMENDPGDSSGSEFQAPDVPEEEESGNAVDGVDDQEEYSNSNLDTEQDDPRPSKKSSRSGSSSSSRGSQVYWCPYDGCSKEYRKPCLLEDHIRTHTGEKPFVCPECGKAFARDRNLRQHAKSHQPANDRPFKCTHPGCGNSFRLKHVWKDHERRHNVPKPFTCTELDCNEAFAKHTQLRKHMSVHTGKLPYPCTVDGCDKSFPTPSKLQKHMVRHDNPNPYLCGKDGCGQAFPTWSALQAHLRVAHLDIAVFTCQLCKKTMKHKFSLDQHMKQQHPADGVLPPSFPCPHDGCAKSFSSKNNMTKHVRVVHDGIKPFECPACGKTFANRSFLERHAAAVHVDAHAHKEHRKQQKRRRAESGEDADSDDVEGADLLLEITGADLRRKHACPHCPRRFVREYDLSRHVIAVHDQADYAGEDESAPSSSAASASVLVGGSGGKKRTATDQDDISFASGWIEPAAADQRLSEVKRARLMADARAQNDNLPVGLSVLAPESVAGPPHRAQPVREVFLQAPPVAVTVLPPPPPVPPPISGLVFPSAEDLMRTMNVGRPEGAAQPKA</sequence>
<dbReference type="VEuPathDB" id="FungiDB:AMAG_00565"/>
<dbReference type="OMA" id="MHESSHA"/>
<dbReference type="Proteomes" id="UP000054350">
    <property type="component" value="Unassembled WGS sequence"/>
</dbReference>
<proteinExistence type="predicted"/>
<reference evidence="11" key="2">
    <citation type="submission" date="2009-11" db="EMBL/GenBank/DDBJ databases">
        <title>The Genome Sequence of Allomyces macrogynus strain ATCC 38327.</title>
        <authorList>
            <consortium name="The Broad Institute Genome Sequencing Platform"/>
            <person name="Russ C."/>
            <person name="Cuomo C."/>
            <person name="Shea T."/>
            <person name="Young S.K."/>
            <person name="Zeng Q."/>
            <person name="Koehrsen M."/>
            <person name="Haas B."/>
            <person name="Borodovsky M."/>
            <person name="Guigo R."/>
            <person name="Alvarado L."/>
            <person name="Berlin A."/>
            <person name="Borenstein D."/>
            <person name="Chen Z."/>
            <person name="Engels R."/>
            <person name="Freedman E."/>
            <person name="Gellesch M."/>
            <person name="Goldberg J."/>
            <person name="Griggs A."/>
            <person name="Gujja S."/>
            <person name="Heiman D."/>
            <person name="Hepburn T."/>
            <person name="Howarth C."/>
            <person name="Jen D."/>
            <person name="Larson L."/>
            <person name="Lewis B."/>
            <person name="Mehta T."/>
            <person name="Park D."/>
            <person name="Pearson M."/>
            <person name="Roberts A."/>
            <person name="Saif S."/>
            <person name="Shenoy N."/>
            <person name="Sisk P."/>
            <person name="Stolte C."/>
            <person name="Sykes S."/>
            <person name="Walk T."/>
            <person name="White J."/>
            <person name="Yandava C."/>
            <person name="Burger G."/>
            <person name="Gray M.W."/>
            <person name="Holland P.W.H."/>
            <person name="King N."/>
            <person name="Lang F.B.F."/>
            <person name="Roger A.J."/>
            <person name="Ruiz-Trillo I."/>
            <person name="Lander E."/>
            <person name="Nusbaum C."/>
        </authorList>
    </citation>
    <scope>NUCLEOTIDE SEQUENCE [LARGE SCALE GENOMIC DNA]</scope>
    <source>
        <strain evidence="11">ATCC 38327</strain>
    </source>
</reference>
<dbReference type="PROSITE" id="PS00028">
    <property type="entry name" value="ZINC_FINGER_C2H2_1"/>
    <property type="match status" value="10"/>
</dbReference>
<feature type="compositionally biased region" description="Basic residues" evidence="8">
    <location>
        <begin position="352"/>
        <end position="363"/>
    </location>
</feature>
<feature type="region of interest" description="Disordered" evidence="8">
    <location>
        <begin position="346"/>
        <end position="374"/>
    </location>
</feature>
<evidence type="ECO:0000256" key="7">
    <source>
        <dbReference type="PROSITE-ProRule" id="PRU00042"/>
    </source>
</evidence>
<feature type="domain" description="C2H2-type" evidence="9">
    <location>
        <begin position="78"/>
        <end position="107"/>
    </location>
</feature>
<evidence type="ECO:0000256" key="6">
    <source>
        <dbReference type="ARBA" id="ARBA00023242"/>
    </source>
</evidence>
<feature type="domain" description="C2H2-type" evidence="9">
    <location>
        <begin position="198"/>
        <end position="227"/>
    </location>
</feature>
<keyword evidence="3" id="KW-0677">Repeat</keyword>
<feature type="domain" description="C2H2-type" evidence="9">
    <location>
        <begin position="138"/>
        <end position="167"/>
    </location>
</feature>
<feature type="domain" description="C2H2-type" evidence="9">
    <location>
        <begin position="393"/>
        <end position="416"/>
    </location>
</feature>
<protein>
    <recommendedName>
        <fullName evidence="9">C2H2-type domain-containing protein</fullName>
    </recommendedName>
</protein>
<dbReference type="STRING" id="578462.A0A0L0RX23"/>
<name>A0A0L0RX23_ALLM3</name>
<dbReference type="InterPro" id="IPR050527">
    <property type="entry name" value="Snail/Krueppel_Znf"/>
</dbReference>
<dbReference type="FunFam" id="3.30.160.60:FF:002343">
    <property type="entry name" value="Zinc finger protein 33A"/>
    <property type="match status" value="1"/>
</dbReference>
<feature type="region of interest" description="Disordered" evidence="8">
    <location>
        <begin position="423"/>
        <end position="452"/>
    </location>
</feature>
<dbReference type="InterPro" id="IPR036236">
    <property type="entry name" value="Znf_C2H2_sf"/>
</dbReference>
<keyword evidence="4 7" id="KW-0863">Zinc-finger</keyword>
<feature type="domain" description="C2H2-type" evidence="9">
    <location>
        <begin position="292"/>
        <end position="322"/>
    </location>
</feature>
<dbReference type="FunFam" id="3.30.160.60:FF:001102">
    <property type="entry name" value="Transcription factor IIIA"/>
    <property type="match status" value="1"/>
</dbReference>
<evidence type="ECO:0000256" key="8">
    <source>
        <dbReference type="SAM" id="MobiDB-lite"/>
    </source>
</evidence>
<evidence type="ECO:0000313" key="11">
    <source>
        <dbReference type="Proteomes" id="UP000054350"/>
    </source>
</evidence>
<dbReference type="PANTHER" id="PTHR24388">
    <property type="entry name" value="ZINC FINGER PROTEIN"/>
    <property type="match status" value="1"/>
</dbReference>
<feature type="domain" description="C2H2-type" evidence="9">
    <location>
        <begin position="168"/>
        <end position="197"/>
    </location>
</feature>
<feature type="region of interest" description="Disordered" evidence="8">
    <location>
        <begin position="1"/>
        <end position="75"/>
    </location>
</feature>
<accession>A0A0L0RX23</accession>
<evidence type="ECO:0000259" key="9">
    <source>
        <dbReference type="PROSITE" id="PS50157"/>
    </source>
</evidence>
<evidence type="ECO:0000256" key="2">
    <source>
        <dbReference type="ARBA" id="ARBA00022723"/>
    </source>
</evidence>
<feature type="compositionally biased region" description="Low complexity" evidence="8">
    <location>
        <begin position="65"/>
        <end position="75"/>
    </location>
</feature>
<dbReference type="Pfam" id="PF12874">
    <property type="entry name" value="zf-met"/>
    <property type="match status" value="1"/>
</dbReference>
<evidence type="ECO:0000313" key="10">
    <source>
        <dbReference type="EMBL" id="KNE54601.1"/>
    </source>
</evidence>
<dbReference type="Pfam" id="PF00096">
    <property type="entry name" value="zf-C2H2"/>
    <property type="match status" value="4"/>
</dbReference>
<evidence type="ECO:0000256" key="5">
    <source>
        <dbReference type="ARBA" id="ARBA00022833"/>
    </source>
</evidence>
<dbReference type="OrthoDB" id="3437960at2759"/>
<feature type="compositionally biased region" description="Acidic residues" evidence="8">
    <location>
        <begin position="1"/>
        <end position="13"/>
    </location>
</feature>
<dbReference type="Pfam" id="PF13894">
    <property type="entry name" value="zf-C2H2_4"/>
    <property type="match status" value="1"/>
</dbReference>
<keyword evidence="2" id="KW-0479">Metal-binding</keyword>
<dbReference type="InterPro" id="IPR013087">
    <property type="entry name" value="Znf_C2H2_type"/>
</dbReference>
<comment type="subcellular location">
    <subcellularLocation>
        <location evidence="1">Nucleus</location>
    </subcellularLocation>
</comment>
<keyword evidence="11" id="KW-1185">Reference proteome</keyword>
<dbReference type="PROSITE" id="PS50157">
    <property type="entry name" value="ZINC_FINGER_C2H2_2"/>
    <property type="match status" value="10"/>
</dbReference>
<dbReference type="SMART" id="SM00355">
    <property type="entry name" value="ZnF_C2H2"/>
    <property type="match status" value="10"/>
</dbReference>
<organism evidence="10 11">
    <name type="scientific">Allomyces macrogynus (strain ATCC 38327)</name>
    <name type="common">Allomyces javanicus var. macrogynus</name>
    <dbReference type="NCBI Taxonomy" id="578462"/>
    <lineage>
        <taxon>Eukaryota</taxon>
        <taxon>Fungi</taxon>
        <taxon>Fungi incertae sedis</taxon>
        <taxon>Blastocladiomycota</taxon>
        <taxon>Blastocladiomycetes</taxon>
        <taxon>Blastocladiales</taxon>
        <taxon>Blastocladiaceae</taxon>
        <taxon>Allomyces</taxon>
    </lineage>
</organism>
<dbReference type="AlphaFoldDB" id="A0A0L0RX23"/>
<feature type="domain" description="C2H2-type" evidence="9">
    <location>
        <begin position="323"/>
        <end position="351"/>
    </location>
</feature>
<feature type="domain" description="C2H2-type" evidence="9">
    <location>
        <begin position="259"/>
        <end position="287"/>
    </location>
</feature>
<reference evidence="10 11" key="1">
    <citation type="submission" date="2009-11" db="EMBL/GenBank/DDBJ databases">
        <title>Annotation of Allomyces macrogynus ATCC 38327.</title>
        <authorList>
            <consortium name="The Broad Institute Genome Sequencing Platform"/>
            <person name="Russ C."/>
            <person name="Cuomo C."/>
            <person name="Burger G."/>
            <person name="Gray M.W."/>
            <person name="Holland P.W.H."/>
            <person name="King N."/>
            <person name="Lang F.B.F."/>
            <person name="Roger A.J."/>
            <person name="Ruiz-Trillo I."/>
            <person name="Young S.K."/>
            <person name="Zeng Q."/>
            <person name="Gargeya S."/>
            <person name="Fitzgerald M."/>
            <person name="Haas B."/>
            <person name="Abouelleil A."/>
            <person name="Alvarado L."/>
            <person name="Arachchi H.M."/>
            <person name="Berlin A."/>
            <person name="Chapman S.B."/>
            <person name="Gearin G."/>
            <person name="Goldberg J."/>
            <person name="Griggs A."/>
            <person name="Gujja S."/>
            <person name="Hansen M."/>
            <person name="Heiman D."/>
            <person name="Howarth C."/>
            <person name="Larimer J."/>
            <person name="Lui A."/>
            <person name="MacDonald P.J.P."/>
            <person name="McCowen C."/>
            <person name="Montmayeur A."/>
            <person name="Murphy C."/>
            <person name="Neiman D."/>
            <person name="Pearson M."/>
            <person name="Priest M."/>
            <person name="Roberts A."/>
            <person name="Saif S."/>
            <person name="Shea T."/>
            <person name="Sisk P."/>
            <person name="Stolte C."/>
            <person name="Sykes S."/>
            <person name="Wortman J."/>
            <person name="Nusbaum C."/>
            <person name="Birren B."/>
        </authorList>
    </citation>
    <scope>NUCLEOTIDE SEQUENCE [LARGE SCALE GENOMIC DNA]</scope>
    <source>
        <strain evidence="10 11">ATCC 38327</strain>
    </source>
</reference>
<dbReference type="Gene3D" id="3.30.160.60">
    <property type="entry name" value="Classic Zinc Finger"/>
    <property type="match status" value="9"/>
</dbReference>
<evidence type="ECO:0000256" key="3">
    <source>
        <dbReference type="ARBA" id="ARBA00022737"/>
    </source>
</evidence>
<dbReference type="GO" id="GO:0008270">
    <property type="term" value="F:zinc ion binding"/>
    <property type="evidence" value="ECO:0007669"/>
    <property type="project" value="UniProtKB-KW"/>
</dbReference>
<dbReference type="eggNOG" id="KOG1721">
    <property type="taxonomic scope" value="Eukaryota"/>
</dbReference>
<dbReference type="GO" id="GO:0005634">
    <property type="term" value="C:nucleus"/>
    <property type="evidence" value="ECO:0007669"/>
    <property type="project" value="UniProtKB-SubCell"/>
</dbReference>
<gene>
    <name evidence="10" type="ORF">AMAG_00565</name>
</gene>
<evidence type="ECO:0000256" key="4">
    <source>
        <dbReference type="ARBA" id="ARBA00022771"/>
    </source>
</evidence>
<feature type="domain" description="C2H2-type" evidence="9">
    <location>
        <begin position="228"/>
        <end position="253"/>
    </location>
</feature>